<sequence length="127" mass="14451">MEQIQFEQAGASPIKKRAGLSGIDGNIHRRDRRVEIRFSNEERDQLAHRAIDAGYTNLAQYLREAVMSMKANSTSGDDQAWLQNINRIGNYIAEIAGRLNEGEQPDDEILLDVMQIQEYAEEVWASE</sequence>
<dbReference type="InterPro" id="IPR053842">
    <property type="entry name" value="NikA-like"/>
</dbReference>
<reference evidence="2" key="1">
    <citation type="submission" date="2018-05" db="EMBL/GenBank/DDBJ databases">
        <authorList>
            <person name="Feng T."/>
        </authorList>
    </citation>
    <scope>NUCLEOTIDE SEQUENCE [LARGE SCALE GENOMIC DNA]</scope>
    <source>
        <strain evidence="2">S27</strain>
    </source>
</reference>
<dbReference type="Pfam" id="PF21983">
    <property type="entry name" value="NikA-like"/>
    <property type="match status" value="1"/>
</dbReference>
<dbReference type="RefSeq" id="WP_115099000.1">
    <property type="nucleotide sequence ID" value="NZ_QHKS01000001.1"/>
</dbReference>
<gene>
    <name evidence="1" type="ORF">DLM46_01900</name>
</gene>
<comment type="caution">
    <text evidence="1">The sequence shown here is derived from an EMBL/GenBank/DDBJ whole genome shotgun (WGS) entry which is preliminary data.</text>
</comment>
<protein>
    <submittedName>
        <fullName evidence="1">Plasmid mobilization relaxosome protein MobC</fullName>
    </submittedName>
</protein>
<dbReference type="OrthoDB" id="9132107at2"/>
<keyword evidence="2" id="KW-1185">Reference proteome</keyword>
<accession>A0A370NGA8</accession>
<proteinExistence type="predicted"/>
<evidence type="ECO:0000313" key="1">
    <source>
        <dbReference type="EMBL" id="RDK04642.1"/>
    </source>
</evidence>
<dbReference type="Proteomes" id="UP000254875">
    <property type="component" value="Unassembled WGS sequence"/>
</dbReference>
<dbReference type="EMBL" id="QHKS01000001">
    <property type="protein sequence ID" value="RDK04642.1"/>
    <property type="molecule type" value="Genomic_DNA"/>
</dbReference>
<evidence type="ECO:0000313" key="2">
    <source>
        <dbReference type="Proteomes" id="UP000254875"/>
    </source>
</evidence>
<name>A0A370NGA8_9BURK</name>
<organism evidence="1 2">
    <name type="scientific">Paraburkholderia lacunae</name>
    <dbReference type="NCBI Taxonomy" id="2211104"/>
    <lineage>
        <taxon>Bacteria</taxon>
        <taxon>Pseudomonadati</taxon>
        <taxon>Pseudomonadota</taxon>
        <taxon>Betaproteobacteria</taxon>
        <taxon>Burkholderiales</taxon>
        <taxon>Burkholderiaceae</taxon>
        <taxon>Paraburkholderia</taxon>
    </lineage>
</organism>
<dbReference type="AlphaFoldDB" id="A0A370NGA8"/>